<reference evidence="3" key="1">
    <citation type="submission" date="2022-10" db="EMBL/GenBank/DDBJ databases">
        <title>The complete genomes of actinobacterial strains from the NBC collection.</title>
        <authorList>
            <person name="Joergensen T.S."/>
            <person name="Alvarez Arevalo M."/>
            <person name="Sterndorff E.B."/>
            <person name="Faurdal D."/>
            <person name="Vuksanovic O."/>
            <person name="Mourched A.-S."/>
            <person name="Charusanti P."/>
            <person name="Shaw S."/>
            <person name="Blin K."/>
            <person name="Weber T."/>
        </authorList>
    </citation>
    <scope>NUCLEOTIDE SEQUENCE</scope>
    <source>
        <strain evidence="3">NBC_00222</strain>
    </source>
</reference>
<sequence>MRTETGRATAVQHHRRRLRAVGLFGLALHLLLLGWLVLRPLPVAWVYDANLTPLASLRFSSAGQLLGELLLPAPLGVLLPLAGGRLGTPWFPSFLRTTGASALLATALEFLSSWAPGHVLNVDHILLAVVGVAATHLALVPAGRVLLLRREAGPHRPVGRIPRPAPAPAPDSAPTTAPNPPRAAVPAAHPGRKAEPLLSLGSPGPARRG</sequence>
<organism evidence="3 4">
    <name type="scientific">Kitasatospora purpeofusca</name>
    <dbReference type="NCBI Taxonomy" id="67352"/>
    <lineage>
        <taxon>Bacteria</taxon>
        <taxon>Bacillati</taxon>
        <taxon>Actinomycetota</taxon>
        <taxon>Actinomycetes</taxon>
        <taxon>Kitasatosporales</taxon>
        <taxon>Streptomycetaceae</taxon>
        <taxon>Kitasatospora</taxon>
    </lineage>
</organism>
<dbReference type="Proteomes" id="UP001432222">
    <property type="component" value="Chromosome"/>
</dbReference>
<name>A0ABZ1U5M0_9ACTN</name>
<evidence type="ECO:0000256" key="2">
    <source>
        <dbReference type="SAM" id="Phobius"/>
    </source>
</evidence>
<feature type="compositionally biased region" description="Pro residues" evidence="1">
    <location>
        <begin position="163"/>
        <end position="183"/>
    </location>
</feature>
<proteinExistence type="predicted"/>
<protein>
    <submittedName>
        <fullName evidence="3">VanZ family protein</fullName>
    </submittedName>
</protein>
<evidence type="ECO:0000256" key="1">
    <source>
        <dbReference type="SAM" id="MobiDB-lite"/>
    </source>
</evidence>
<gene>
    <name evidence="3" type="ORF">OHA16_24480</name>
</gene>
<keyword evidence="4" id="KW-1185">Reference proteome</keyword>
<feature type="transmembrane region" description="Helical" evidence="2">
    <location>
        <begin position="125"/>
        <end position="147"/>
    </location>
</feature>
<keyword evidence="2" id="KW-1133">Transmembrane helix</keyword>
<keyword evidence="2" id="KW-0812">Transmembrane</keyword>
<keyword evidence="2" id="KW-0472">Membrane</keyword>
<feature type="region of interest" description="Disordered" evidence="1">
    <location>
        <begin position="156"/>
        <end position="209"/>
    </location>
</feature>
<evidence type="ECO:0000313" key="3">
    <source>
        <dbReference type="EMBL" id="WUQ85845.1"/>
    </source>
</evidence>
<dbReference type="RefSeq" id="WP_328956530.1">
    <property type="nucleotide sequence ID" value="NZ_CP108110.1"/>
</dbReference>
<feature type="transmembrane region" description="Helical" evidence="2">
    <location>
        <begin position="21"/>
        <end position="41"/>
    </location>
</feature>
<accession>A0ABZ1U5M0</accession>
<evidence type="ECO:0000313" key="4">
    <source>
        <dbReference type="Proteomes" id="UP001432222"/>
    </source>
</evidence>
<dbReference type="EMBL" id="CP108110">
    <property type="protein sequence ID" value="WUQ85845.1"/>
    <property type="molecule type" value="Genomic_DNA"/>
</dbReference>